<accession>A0A1B7HJW5</accession>
<protein>
    <submittedName>
        <fullName evidence="1">Putative phage protein</fullName>
    </submittedName>
</protein>
<evidence type="ECO:0000313" key="1">
    <source>
        <dbReference type="EMBL" id="OAT15873.1"/>
    </source>
</evidence>
<gene>
    <name evidence="1" type="ORF">M979_3321</name>
</gene>
<sequence length="104" mass="11705">MYTILTHGAAAEELVALPAQLRGRMFRLIERLASEGNQLKMPHSRVLGNGLFKLRVGDKDIARAVYAFSYGQTIYILHAFTKKTAKTPANAIDIARLRLKEFMK</sequence>
<dbReference type="RefSeq" id="WP_064555678.1">
    <property type="nucleotide sequence ID" value="NZ_LXEO01000049.1"/>
</dbReference>
<dbReference type="Pfam" id="PF05973">
    <property type="entry name" value="Gp49"/>
    <property type="match status" value="1"/>
</dbReference>
<proteinExistence type="predicted"/>
<organism evidence="1 2">
    <name type="scientific">Buttiauxella noackiae ATCC 51607</name>
    <dbReference type="NCBI Taxonomy" id="1354255"/>
    <lineage>
        <taxon>Bacteria</taxon>
        <taxon>Pseudomonadati</taxon>
        <taxon>Pseudomonadota</taxon>
        <taxon>Gammaproteobacteria</taxon>
        <taxon>Enterobacterales</taxon>
        <taxon>Enterobacteriaceae</taxon>
        <taxon>Buttiauxella</taxon>
    </lineage>
</organism>
<reference evidence="1 2" key="1">
    <citation type="submission" date="2016-04" db="EMBL/GenBank/DDBJ databases">
        <title>ATOL: Assembling a taxonomically balanced genome-scale reconstruction of the evolutionary history of the Enterobacteriaceae.</title>
        <authorList>
            <person name="Plunkett G.III."/>
            <person name="Neeno-Eckwall E.C."/>
            <person name="Glasner J.D."/>
            <person name="Perna N.T."/>
        </authorList>
    </citation>
    <scope>NUCLEOTIDE SEQUENCE [LARGE SCALE GENOMIC DNA]</scope>
    <source>
        <strain evidence="1 2">ATCC 51607</strain>
    </source>
</reference>
<dbReference type="EMBL" id="LXEO01000049">
    <property type="protein sequence ID" value="OAT15873.1"/>
    <property type="molecule type" value="Genomic_DNA"/>
</dbReference>
<keyword evidence="2" id="KW-1185">Reference proteome</keyword>
<comment type="caution">
    <text evidence="1">The sequence shown here is derived from an EMBL/GenBank/DDBJ whole genome shotgun (WGS) entry which is preliminary data.</text>
</comment>
<dbReference type="PATRIC" id="fig|1354255.3.peg.3418"/>
<dbReference type="InterPro" id="IPR009241">
    <property type="entry name" value="HigB-like"/>
</dbReference>
<evidence type="ECO:0000313" key="2">
    <source>
        <dbReference type="Proteomes" id="UP000078286"/>
    </source>
</evidence>
<dbReference type="Proteomes" id="UP000078286">
    <property type="component" value="Unassembled WGS sequence"/>
</dbReference>
<dbReference type="AlphaFoldDB" id="A0A1B7HJW5"/>
<name>A0A1B7HJW5_9ENTR</name>